<organism evidence="2 3">
    <name type="scientific">Coniochaeta pulveracea</name>
    <dbReference type="NCBI Taxonomy" id="177199"/>
    <lineage>
        <taxon>Eukaryota</taxon>
        <taxon>Fungi</taxon>
        <taxon>Dikarya</taxon>
        <taxon>Ascomycota</taxon>
        <taxon>Pezizomycotina</taxon>
        <taxon>Sordariomycetes</taxon>
        <taxon>Sordariomycetidae</taxon>
        <taxon>Coniochaetales</taxon>
        <taxon>Coniochaetaceae</taxon>
        <taxon>Coniochaeta</taxon>
    </lineage>
</organism>
<dbReference type="PANTHER" id="PTHR13887">
    <property type="entry name" value="GLUTATHIONE S-TRANSFERASE KAPPA"/>
    <property type="match status" value="1"/>
</dbReference>
<gene>
    <name evidence="2" type="ORF">DL546_001015</name>
</gene>
<dbReference type="SUPFAM" id="SSF52833">
    <property type="entry name" value="Thioredoxin-like"/>
    <property type="match status" value="1"/>
</dbReference>
<accession>A0A420XWL2</accession>
<dbReference type="AlphaFoldDB" id="A0A420XWL2"/>
<keyword evidence="3" id="KW-1185">Reference proteome</keyword>
<dbReference type="OrthoDB" id="1930760at2759"/>
<dbReference type="Proteomes" id="UP000275385">
    <property type="component" value="Unassembled WGS sequence"/>
</dbReference>
<dbReference type="Pfam" id="PF01323">
    <property type="entry name" value="DSBA"/>
    <property type="match status" value="1"/>
</dbReference>
<name>A0A420XWL2_9PEZI</name>
<dbReference type="InterPro" id="IPR001853">
    <property type="entry name" value="DSBA-like_thioredoxin_dom"/>
</dbReference>
<reference evidence="2 3" key="1">
    <citation type="submission" date="2018-08" db="EMBL/GenBank/DDBJ databases">
        <title>Draft genome of the lignicolous fungus Coniochaeta pulveracea.</title>
        <authorList>
            <person name="Borstlap C.J."/>
            <person name="De Witt R.N."/>
            <person name="Botha A."/>
            <person name="Volschenk H."/>
        </authorList>
    </citation>
    <scope>NUCLEOTIDE SEQUENCE [LARGE SCALE GENOMIC DNA]</scope>
    <source>
        <strain evidence="2 3">CAB683</strain>
    </source>
</reference>
<protein>
    <recommendedName>
        <fullName evidence="1">DSBA-like thioredoxin domain-containing protein</fullName>
    </recommendedName>
</protein>
<sequence>MFGFPSSLLLDSITEVPGDMFRATAARMTSFNINVISDPICPWCYIGKVRLEKAISQWKTTVPKGDQDTFTVTWRPFYLDPTLPKKGIDYLTLLSSRYGRERAEAATKRIVAVGDAEGLKMGNVGKKGNTRDAHRLIHLGLTKSNEMQDKVVTELFKSHFENHGDITERQVLVDAGVKAGLDKNEVTEWLESDKGGKEVDQGVEEAVAKDVHGVPNFTINGKYVLEGAQEPQTFLQAFVRAKMAAEDVNVSQGQTC</sequence>
<comment type="caution">
    <text evidence="2">The sequence shown here is derived from an EMBL/GenBank/DDBJ whole genome shotgun (WGS) entry which is preliminary data.</text>
</comment>
<dbReference type="InterPro" id="IPR036249">
    <property type="entry name" value="Thioredoxin-like_sf"/>
</dbReference>
<evidence type="ECO:0000313" key="3">
    <source>
        <dbReference type="Proteomes" id="UP000275385"/>
    </source>
</evidence>
<evidence type="ECO:0000313" key="2">
    <source>
        <dbReference type="EMBL" id="RKU39940.1"/>
    </source>
</evidence>
<dbReference type="CDD" id="cd03024">
    <property type="entry name" value="DsbA_FrnE"/>
    <property type="match status" value="1"/>
</dbReference>
<dbReference type="GO" id="GO:0016491">
    <property type="term" value="F:oxidoreductase activity"/>
    <property type="evidence" value="ECO:0007669"/>
    <property type="project" value="InterPro"/>
</dbReference>
<feature type="domain" description="DSBA-like thioredoxin" evidence="1">
    <location>
        <begin position="33"/>
        <end position="237"/>
    </location>
</feature>
<dbReference type="PANTHER" id="PTHR13887:SF41">
    <property type="entry name" value="THIOREDOXIN SUPERFAMILY PROTEIN"/>
    <property type="match status" value="1"/>
</dbReference>
<proteinExistence type="predicted"/>
<dbReference type="Gene3D" id="3.40.30.10">
    <property type="entry name" value="Glutaredoxin"/>
    <property type="match status" value="1"/>
</dbReference>
<dbReference type="EMBL" id="QVQW01000131">
    <property type="protein sequence ID" value="RKU39940.1"/>
    <property type="molecule type" value="Genomic_DNA"/>
</dbReference>
<evidence type="ECO:0000259" key="1">
    <source>
        <dbReference type="Pfam" id="PF01323"/>
    </source>
</evidence>